<organism evidence="1 2">
    <name type="scientific">Psychrosphaera saromensis</name>
    <dbReference type="NCBI Taxonomy" id="716813"/>
    <lineage>
        <taxon>Bacteria</taxon>
        <taxon>Pseudomonadati</taxon>
        <taxon>Pseudomonadota</taxon>
        <taxon>Gammaproteobacteria</taxon>
        <taxon>Alteromonadales</taxon>
        <taxon>Pseudoalteromonadaceae</taxon>
        <taxon>Psychrosphaera</taxon>
    </lineage>
</organism>
<evidence type="ECO:0008006" key="3">
    <source>
        <dbReference type="Google" id="ProtNLM"/>
    </source>
</evidence>
<keyword evidence="2" id="KW-1185">Reference proteome</keyword>
<dbReference type="Proteomes" id="UP000239007">
    <property type="component" value="Unassembled WGS sequence"/>
</dbReference>
<name>A0A2S7UWX8_9GAMM</name>
<accession>A0A2S7UWX8</accession>
<reference evidence="1 2" key="1">
    <citation type="submission" date="2016-12" db="EMBL/GenBank/DDBJ databases">
        <title>Diversity of luminous bacteria.</title>
        <authorList>
            <person name="Yoshizawa S."/>
            <person name="Kogure K."/>
        </authorList>
    </citation>
    <scope>NUCLEOTIDE SEQUENCE [LARGE SCALE GENOMIC DNA]</scope>
    <source>
        <strain evidence="1 2">SA4-48</strain>
    </source>
</reference>
<protein>
    <recommendedName>
        <fullName evidence="3">Lipoprotein</fullName>
    </recommendedName>
</protein>
<dbReference type="PROSITE" id="PS51257">
    <property type="entry name" value="PROKAR_LIPOPROTEIN"/>
    <property type="match status" value="1"/>
</dbReference>
<comment type="caution">
    <text evidence="1">The sequence shown here is derived from an EMBL/GenBank/DDBJ whole genome shotgun (WGS) entry which is preliminary data.</text>
</comment>
<proteinExistence type="predicted"/>
<dbReference type="RefSeq" id="WP_105053023.1">
    <property type="nucleotide sequence ID" value="NZ_BMYG01000001.1"/>
</dbReference>
<dbReference type="AlphaFoldDB" id="A0A2S7UWX8"/>
<evidence type="ECO:0000313" key="1">
    <source>
        <dbReference type="EMBL" id="PQJ54504.1"/>
    </source>
</evidence>
<dbReference type="EMBL" id="MSCH01000003">
    <property type="protein sequence ID" value="PQJ54504.1"/>
    <property type="molecule type" value="Genomic_DNA"/>
</dbReference>
<gene>
    <name evidence="1" type="ORF">BTO11_13165</name>
</gene>
<evidence type="ECO:0000313" key="2">
    <source>
        <dbReference type="Proteomes" id="UP000239007"/>
    </source>
</evidence>
<dbReference type="OrthoDB" id="328131at2"/>
<sequence length="225" mass="24838">MNRSLILLITFLTLMLGGCASFPGKKLAQVDLPDVQQYESKPTVAFDIKFFRGNPESDSAIDLTSSVPALTEIVKREIDAAKLFNSYTIDEFNSANAEHVIKLHFYNHVENQGGAAIAGFITGFTFGVIPSFATDKYTLKAELLTTATPAASYSHGSTDTIKTMIGIWFIPAMGNTPKKAFDETISNMVRDALKEMIENKQLQYSLMLEDQGLFNKTELSYLAIN</sequence>